<name>A0A0R3RA17_9BILA</name>
<gene>
    <name evidence="1" type="ORF">BTMF_LOCUS14853</name>
</gene>
<evidence type="ECO:0000313" key="1">
    <source>
        <dbReference type="EMBL" id="VDO51392.1"/>
    </source>
</evidence>
<protein>
    <submittedName>
        <fullName evidence="3">Polysacc_synt_4 domain-containing protein</fullName>
    </submittedName>
</protein>
<dbReference type="WBParaSite" id="BTMF_0001688001-mRNA-1">
    <property type="protein sequence ID" value="BTMF_0001688001-mRNA-1"/>
    <property type="gene ID" value="BTMF_0001688001"/>
</dbReference>
<sequence>MVANGILNSSKEPTTRWDCSDVDQEMVKVILGERLRFPYASNVVAPNRMMKSAMSEQVIKFQQLAIYFTGSFVYLKLKINIC</sequence>
<keyword evidence="2" id="KW-1185">Reference proteome</keyword>
<proteinExistence type="predicted"/>
<dbReference type="AlphaFoldDB" id="A0A0R3RA17"/>
<dbReference type="Proteomes" id="UP000280834">
    <property type="component" value="Unassembled WGS sequence"/>
</dbReference>
<reference evidence="3" key="1">
    <citation type="submission" date="2017-02" db="UniProtKB">
        <authorList>
            <consortium name="WormBaseParasite"/>
        </authorList>
    </citation>
    <scope>IDENTIFICATION</scope>
</reference>
<evidence type="ECO:0000313" key="3">
    <source>
        <dbReference type="WBParaSite" id="BTMF_0001688001-mRNA-1"/>
    </source>
</evidence>
<evidence type="ECO:0000313" key="2">
    <source>
        <dbReference type="Proteomes" id="UP000280834"/>
    </source>
</evidence>
<organism evidence="3">
    <name type="scientific">Brugia timori</name>
    <dbReference type="NCBI Taxonomy" id="42155"/>
    <lineage>
        <taxon>Eukaryota</taxon>
        <taxon>Metazoa</taxon>
        <taxon>Ecdysozoa</taxon>
        <taxon>Nematoda</taxon>
        <taxon>Chromadorea</taxon>
        <taxon>Rhabditida</taxon>
        <taxon>Spirurina</taxon>
        <taxon>Spiruromorpha</taxon>
        <taxon>Filarioidea</taxon>
        <taxon>Onchocercidae</taxon>
        <taxon>Brugia</taxon>
    </lineage>
</organism>
<reference evidence="1 2" key="2">
    <citation type="submission" date="2018-11" db="EMBL/GenBank/DDBJ databases">
        <authorList>
            <consortium name="Pathogen Informatics"/>
        </authorList>
    </citation>
    <scope>NUCLEOTIDE SEQUENCE [LARGE SCALE GENOMIC DNA]</scope>
</reference>
<dbReference type="STRING" id="42155.A0A0R3RA17"/>
<dbReference type="EMBL" id="UZAG01021724">
    <property type="protein sequence ID" value="VDO51392.1"/>
    <property type="molecule type" value="Genomic_DNA"/>
</dbReference>
<accession>A0A0R3RA17</accession>